<reference evidence="3" key="1">
    <citation type="journal article" date="2018" name="Nat. Microbiol.">
        <title>Leveraging single-cell genomics to expand the fungal tree of life.</title>
        <authorList>
            <person name="Ahrendt S.R."/>
            <person name="Quandt C.A."/>
            <person name="Ciobanu D."/>
            <person name="Clum A."/>
            <person name="Salamov A."/>
            <person name="Andreopoulos B."/>
            <person name="Cheng J.F."/>
            <person name="Woyke T."/>
            <person name="Pelin A."/>
            <person name="Henrissat B."/>
            <person name="Reynolds N.K."/>
            <person name="Benny G.L."/>
            <person name="Smith M.E."/>
            <person name="James T.Y."/>
            <person name="Grigoriev I.V."/>
        </authorList>
    </citation>
    <scope>NUCLEOTIDE SEQUENCE [LARGE SCALE GENOMIC DNA]</scope>
</reference>
<organism evidence="2 3">
    <name type="scientific">Blyttiomyces helicus</name>
    <dbReference type="NCBI Taxonomy" id="388810"/>
    <lineage>
        <taxon>Eukaryota</taxon>
        <taxon>Fungi</taxon>
        <taxon>Fungi incertae sedis</taxon>
        <taxon>Chytridiomycota</taxon>
        <taxon>Chytridiomycota incertae sedis</taxon>
        <taxon>Chytridiomycetes</taxon>
        <taxon>Chytridiomycetes incertae sedis</taxon>
        <taxon>Blyttiomyces</taxon>
    </lineage>
</organism>
<evidence type="ECO:0000256" key="1">
    <source>
        <dbReference type="SAM" id="MobiDB-lite"/>
    </source>
</evidence>
<dbReference type="EMBL" id="ML000151">
    <property type="protein sequence ID" value="RKO84397.1"/>
    <property type="molecule type" value="Genomic_DNA"/>
</dbReference>
<keyword evidence="3" id="KW-1185">Reference proteome</keyword>
<evidence type="ECO:0000313" key="2">
    <source>
        <dbReference type="EMBL" id="RKO84397.1"/>
    </source>
</evidence>
<evidence type="ECO:0000313" key="3">
    <source>
        <dbReference type="Proteomes" id="UP000269721"/>
    </source>
</evidence>
<name>A0A4V1IPV7_9FUNG</name>
<feature type="compositionally biased region" description="Basic residues" evidence="1">
    <location>
        <begin position="256"/>
        <end position="271"/>
    </location>
</feature>
<dbReference type="AlphaFoldDB" id="A0A4V1IPV7"/>
<proteinExistence type="predicted"/>
<feature type="region of interest" description="Disordered" evidence="1">
    <location>
        <begin position="239"/>
        <end position="271"/>
    </location>
</feature>
<dbReference type="Proteomes" id="UP000269721">
    <property type="component" value="Unassembled WGS sequence"/>
</dbReference>
<protein>
    <submittedName>
        <fullName evidence="2">Uncharacterized protein</fullName>
    </submittedName>
</protein>
<accession>A0A4V1IPV7</accession>
<sequence length="343" mass="37208">MMNDVGPDARGGCGFTGAADQGNGAEIGAVAIIGSTVGQLLEDFLQELGGNDTICNLLPTPAHFVGVVKKLARSKASAPVGSTEDGGGRALNVLNVEGDLALRQELALGWLCRWPSDDGSQESVHKNSPAGYPLPDRGVNDFLGWPSKRTILRLYLIPTSRARPIGPHPPSGSPRAEFAFEVDCGFEDTLDPLKRQADNIREDHIAETRIENEFDRIAKETQTTTITPGQERWRRQGECGIEGGQAPPEPESFREKRGKKVFSRGTRQRNRRNGPAFYSYFKRGRATQALAPHRIRLYAGGGIHVLQAAYPIDGGVADRVGLDGINWVLDVSRFQPGALSSSR</sequence>
<gene>
    <name evidence="2" type="ORF">BDK51DRAFT_49106</name>
</gene>